<dbReference type="InterPro" id="IPR036986">
    <property type="entry name" value="S4_RNA-bd_sf"/>
</dbReference>
<reference evidence="11" key="1">
    <citation type="journal article" date="2023" name="Int. J. Mol. Sci.">
        <title>Metagenomics Revealed a New Genus 'Candidatus Thiocaldithrix dubininis' gen. nov., sp. nov. and a New Species 'Candidatus Thiothrix putei' sp. nov. in the Family Thiotrichaceae, Some Members of Which Have Traits of Both Na+- and H+-Motive Energetics.</title>
        <authorList>
            <person name="Ravin N.V."/>
            <person name="Muntyan M.S."/>
            <person name="Smolyakov D.D."/>
            <person name="Rudenko T.S."/>
            <person name="Beletsky A.V."/>
            <person name="Mardanov A.V."/>
            <person name="Grabovich M.Y."/>
        </authorList>
    </citation>
    <scope>NUCLEOTIDE SEQUENCE</scope>
    <source>
        <strain evidence="11">GKL-01</strain>
    </source>
</reference>
<dbReference type="InterPro" id="IPR006145">
    <property type="entry name" value="PsdUridine_synth_RsuA/RluA"/>
</dbReference>
<dbReference type="GO" id="GO:0000455">
    <property type="term" value="P:enzyme-directed rRNA pseudouridine synthesis"/>
    <property type="evidence" value="ECO:0007669"/>
    <property type="project" value="TreeGrafter"/>
</dbReference>
<dbReference type="SUPFAM" id="SSF55174">
    <property type="entry name" value="Alpha-L RNA-binding motif"/>
    <property type="match status" value="1"/>
</dbReference>
<reference evidence="11" key="2">
    <citation type="submission" date="2023-04" db="EMBL/GenBank/DDBJ databases">
        <authorList>
            <person name="Beletskiy A.V."/>
            <person name="Mardanov A.V."/>
            <person name="Ravin N.V."/>
        </authorList>
    </citation>
    <scope>NUCLEOTIDE SEQUENCE</scope>
    <source>
        <strain evidence="11">GKL-01</strain>
    </source>
</reference>
<evidence type="ECO:0000256" key="6">
    <source>
        <dbReference type="ARBA" id="ARBA00023235"/>
    </source>
</evidence>
<dbReference type="InterPro" id="IPR002942">
    <property type="entry name" value="S4_RNA-bd"/>
</dbReference>
<dbReference type="PANTHER" id="PTHR21600">
    <property type="entry name" value="MITOCHONDRIAL RNA PSEUDOURIDINE SYNTHASE"/>
    <property type="match status" value="1"/>
</dbReference>
<organism evidence="11">
    <name type="scientific">Candidatus Thiocaldithrix dubininis</name>
    <dbReference type="NCBI Taxonomy" id="3080823"/>
    <lineage>
        <taxon>Bacteria</taxon>
        <taxon>Pseudomonadati</taxon>
        <taxon>Pseudomonadota</taxon>
        <taxon>Gammaproteobacteria</taxon>
        <taxon>Thiotrichales</taxon>
        <taxon>Thiotrichaceae</taxon>
        <taxon>Candidatus Thiocaldithrix</taxon>
    </lineage>
</organism>
<dbReference type="Pfam" id="PF00849">
    <property type="entry name" value="PseudoU_synth_2"/>
    <property type="match status" value="1"/>
</dbReference>
<evidence type="ECO:0000259" key="10">
    <source>
        <dbReference type="SMART" id="SM00363"/>
    </source>
</evidence>
<protein>
    <recommendedName>
        <fullName evidence="9">Pseudouridine synthase</fullName>
        <ecNumber evidence="9">5.4.99.-</ecNumber>
    </recommendedName>
</protein>
<proteinExistence type="inferred from homology"/>
<dbReference type="GO" id="GO:0160141">
    <property type="term" value="F:23S rRNA pseudouridine(955/2504/2580) synthase activity"/>
    <property type="evidence" value="ECO:0007669"/>
    <property type="project" value="UniProtKB-EC"/>
</dbReference>
<dbReference type="EC" id="5.4.99.-" evidence="9"/>
<keyword evidence="5 8" id="KW-0694">RNA-binding</keyword>
<dbReference type="GO" id="GO:0003723">
    <property type="term" value="F:RNA binding"/>
    <property type="evidence" value="ECO:0007669"/>
    <property type="project" value="UniProtKB-KW"/>
</dbReference>
<dbReference type="Gene3D" id="3.30.2350.10">
    <property type="entry name" value="Pseudouridine synthase"/>
    <property type="match status" value="1"/>
</dbReference>
<keyword evidence="4" id="KW-0698">rRNA processing</keyword>
<dbReference type="AlphaFoldDB" id="A0AA95KL13"/>
<dbReference type="PROSITE" id="PS50889">
    <property type="entry name" value="S4"/>
    <property type="match status" value="1"/>
</dbReference>
<dbReference type="CDD" id="cd00165">
    <property type="entry name" value="S4"/>
    <property type="match status" value="1"/>
</dbReference>
<dbReference type="EMBL" id="CP124755">
    <property type="protein sequence ID" value="WGZ91667.1"/>
    <property type="molecule type" value="Genomic_DNA"/>
</dbReference>
<gene>
    <name evidence="11" type="ORF">QJT80_04140</name>
</gene>
<dbReference type="Pfam" id="PF01479">
    <property type="entry name" value="S4"/>
    <property type="match status" value="1"/>
</dbReference>
<sequence length="356" mass="40686">MPTSCWIDPVLSEVYDHLTVAHSEYINSVTHIQFAFQSNVVCLYFMAVDYYTVTEQEAGQRIDNFLIRYFKNVPKSVIYRIVRKGEVRVDKKRVKPEKKLELGESIRIPPVKLDVETQHPDDKAAIASDTLLSTLEQAVLREDEQLIFINKPAGLPVHSGSGYKLGLIEAFRQLRPNLPYVELAHRIDRDTSGIVILAKSRPALVELHELFRNGSIDKRYLALVAGKWTHGRQHIQINLGKEEGNRRKVQVMEEGKESETIFAPVKNLKGASLIEAQILTGRMHQIRVQLQHLEHPILGDERYGDFGLNRQMREKGLKRMFLHAANVNLVLHLTGRRYVVEAPLPPDLKTVLNNLK</sequence>
<evidence type="ECO:0000256" key="5">
    <source>
        <dbReference type="ARBA" id="ARBA00022884"/>
    </source>
</evidence>
<dbReference type="InterPro" id="IPR050188">
    <property type="entry name" value="RluA_PseudoU_synthase"/>
</dbReference>
<accession>A0AA95KL13</accession>
<evidence type="ECO:0000256" key="3">
    <source>
        <dbReference type="ARBA" id="ARBA00010876"/>
    </source>
</evidence>
<dbReference type="PANTHER" id="PTHR21600:SF92">
    <property type="entry name" value="RIBOSOMAL LARGE SUBUNIT PSEUDOURIDINE SYNTHASE C"/>
    <property type="match status" value="1"/>
</dbReference>
<evidence type="ECO:0000256" key="8">
    <source>
        <dbReference type="PROSITE-ProRule" id="PRU00182"/>
    </source>
</evidence>
<dbReference type="CDD" id="cd02869">
    <property type="entry name" value="PseudoU_synth_RluA_like"/>
    <property type="match status" value="1"/>
</dbReference>
<dbReference type="InterPro" id="IPR006224">
    <property type="entry name" value="PsdUridine_synth_RluA-like_CS"/>
</dbReference>
<evidence type="ECO:0000256" key="7">
    <source>
        <dbReference type="PIRSR" id="PIRSR606225-1"/>
    </source>
</evidence>
<feature type="active site" evidence="7">
    <location>
        <position position="188"/>
    </location>
</feature>
<keyword evidence="6 9" id="KW-0413">Isomerase</keyword>
<dbReference type="NCBIfam" id="TIGR00005">
    <property type="entry name" value="rluA_subfam"/>
    <property type="match status" value="1"/>
</dbReference>
<dbReference type="InterPro" id="IPR020103">
    <property type="entry name" value="PsdUridine_synth_cat_dom_sf"/>
</dbReference>
<comment type="catalytic activity">
    <reaction evidence="9">
        <text>a uridine in RNA = a pseudouridine in RNA</text>
        <dbReference type="Rhea" id="RHEA:48348"/>
        <dbReference type="Rhea" id="RHEA-COMP:12068"/>
        <dbReference type="Rhea" id="RHEA-COMP:12069"/>
        <dbReference type="ChEBI" id="CHEBI:65314"/>
        <dbReference type="ChEBI" id="CHEBI:65315"/>
    </reaction>
</comment>
<dbReference type="PROSITE" id="PS01129">
    <property type="entry name" value="PSI_RLU"/>
    <property type="match status" value="1"/>
</dbReference>
<dbReference type="SUPFAM" id="SSF55120">
    <property type="entry name" value="Pseudouridine synthase"/>
    <property type="match status" value="1"/>
</dbReference>
<evidence type="ECO:0000256" key="2">
    <source>
        <dbReference type="ARBA" id="ARBA00002876"/>
    </source>
</evidence>
<dbReference type="Proteomes" id="UP001300672">
    <property type="component" value="Chromosome"/>
</dbReference>
<evidence type="ECO:0000313" key="11">
    <source>
        <dbReference type="EMBL" id="WGZ91667.1"/>
    </source>
</evidence>
<feature type="domain" description="RNA-binding S4" evidence="10">
    <location>
        <begin position="60"/>
        <end position="117"/>
    </location>
</feature>
<dbReference type="InterPro" id="IPR006225">
    <property type="entry name" value="PsdUridine_synth_RluC/D"/>
</dbReference>
<dbReference type="KEGG" id="tdu:QJT80_04140"/>
<evidence type="ECO:0000256" key="4">
    <source>
        <dbReference type="ARBA" id="ARBA00022552"/>
    </source>
</evidence>
<evidence type="ECO:0000256" key="9">
    <source>
        <dbReference type="RuleBase" id="RU362028"/>
    </source>
</evidence>
<comment type="similarity">
    <text evidence="3 9">Belongs to the pseudouridine synthase RluA family.</text>
</comment>
<dbReference type="SMART" id="SM00363">
    <property type="entry name" value="S4"/>
    <property type="match status" value="1"/>
</dbReference>
<comment type="function">
    <text evidence="2">Responsible for synthesis of pseudouridine from uracil at positions 955, 2504 and 2580 in 23S ribosomal RNA.</text>
</comment>
<evidence type="ECO:0000256" key="1">
    <source>
        <dbReference type="ARBA" id="ARBA00000381"/>
    </source>
</evidence>
<comment type="catalytic activity">
    <reaction evidence="1">
        <text>uridine(955/2504/2580) in 23S rRNA = pseudouridine(955/2504/2580) in 23S rRNA</text>
        <dbReference type="Rhea" id="RHEA:42528"/>
        <dbReference type="Rhea" id="RHEA-COMP:10099"/>
        <dbReference type="Rhea" id="RHEA-COMP:10100"/>
        <dbReference type="ChEBI" id="CHEBI:65314"/>
        <dbReference type="ChEBI" id="CHEBI:65315"/>
        <dbReference type="EC" id="5.4.99.24"/>
    </reaction>
</comment>
<name>A0AA95KL13_9GAMM</name>
<dbReference type="Gene3D" id="3.10.290.10">
    <property type="entry name" value="RNA-binding S4 domain"/>
    <property type="match status" value="1"/>
</dbReference>